<dbReference type="PANTHER" id="PTHR10963:SF55">
    <property type="entry name" value="GLYCOSIDE HYDROLASE FAMILY 16 PROTEIN"/>
    <property type="match status" value="1"/>
</dbReference>
<protein>
    <submittedName>
        <fullName evidence="4">Glycosyl hydrolases family 16</fullName>
    </submittedName>
</protein>
<dbReference type="PANTHER" id="PTHR10963">
    <property type="entry name" value="GLYCOSYL HYDROLASE-RELATED"/>
    <property type="match status" value="1"/>
</dbReference>
<dbReference type="Pfam" id="PF13004">
    <property type="entry name" value="BACON"/>
    <property type="match status" value="1"/>
</dbReference>
<proteinExistence type="inferred from homology"/>
<reference evidence="4 5" key="1">
    <citation type="submission" date="2016-10" db="EMBL/GenBank/DDBJ databases">
        <authorList>
            <person name="de Groot N.N."/>
        </authorList>
    </citation>
    <scope>NUCLEOTIDE SEQUENCE [LARGE SCALE GENOMIC DNA]</scope>
    <source>
        <strain evidence="4 5">TC2-24</strain>
    </source>
</reference>
<dbReference type="EMBL" id="FOIQ01000003">
    <property type="protein sequence ID" value="SEW09060.1"/>
    <property type="molecule type" value="Genomic_DNA"/>
</dbReference>
<evidence type="ECO:0000259" key="3">
    <source>
        <dbReference type="PROSITE" id="PS51762"/>
    </source>
</evidence>
<feature type="signal peptide" evidence="2">
    <location>
        <begin position="1"/>
        <end position="19"/>
    </location>
</feature>
<comment type="similarity">
    <text evidence="1">Belongs to the glycosyl hydrolase 16 family.</text>
</comment>
<dbReference type="CDD" id="cd08023">
    <property type="entry name" value="GH16_laminarinase_like"/>
    <property type="match status" value="1"/>
</dbReference>
<keyword evidence="2" id="KW-0732">Signal</keyword>
<keyword evidence="5" id="KW-1185">Reference proteome</keyword>
<dbReference type="Gene3D" id="2.60.40.10">
    <property type="entry name" value="Immunoglobulins"/>
    <property type="match status" value="1"/>
</dbReference>
<dbReference type="RefSeq" id="WP_256218972.1">
    <property type="nucleotide sequence ID" value="NZ_FOIQ01000003.1"/>
</dbReference>
<dbReference type="PROSITE" id="PS51762">
    <property type="entry name" value="GH16_2"/>
    <property type="match status" value="1"/>
</dbReference>
<dbReference type="Pfam" id="PF00722">
    <property type="entry name" value="Glyco_hydro_16"/>
    <property type="match status" value="1"/>
</dbReference>
<organism evidence="4 5">
    <name type="scientific">Prevotella aff. ruminicola Tc2-24</name>
    <dbReference type="NCBI Taxonomy" id="81582"/>
    <lineage>
        <taxon>Bacteria</taxon>
        <taxon>Pseudomonadati</taxon>
        <taxon>Bacteroidota</taxon>
        <taxon>Bacteroidia</taxon>
        <taxon>Bacteroidales</taxon>
        <taxon>Prevotellaceae</taxon>
        <taxon>Prevotella</taxon>
    </lineage>
</organism>
<dbReference type="InterPro" id="IPR024361">
    <property type="entry name" value="BACON"/>
</dbReference>
<dbReference type="InterPro" id="IPR000757">
    <property type="entry name" value="Beta-glucanase-like"/>
</dbReference>
<keyword evidence="4" id="KW-0378">Hydrolase</keyword>
<dbReference type="Proteomes" id="UP000199373">
    <property type="component" value="Unassembled WGS sequence"/>
</dbReference>
<evidence type="ECO:0000256" key="1">
    <source>
        <dbReference type="ARBA" id="ARBA00006865"/>
    </source>
</evidence>
<dbReference type="InterPro" id="IPR013783">
    <property type="entry name" value="Ig-like_fold"/>
</dbReference>
<dbReference type="InterPro" id="IPR013320">
    <property type="entry name" value="ConA-like_dom_sf"/>
</dbReference>
<evidence type="ECO:0000256" key="2">
    <source>
        <dbReference type="SAM" id="SignalP"/>
    </source>
</evidence>
<dbReference type="SUPFAM" id="SSF49899">
    <property type="entry name" value="Concanavalin A-like lectins/glucanases"/>
    <property type="match status" value="1"/>
</dbReference>
<name>A0A1I0P467_9BACT</name>
<dbReference type="GO" id="GO:0005975">
    <property type="term" value="P:carbohydrate metabolic process"/>
    <property type="evidence" value="ECO:0007669"/>
    <property type="project" value="InterPro"/>
</dbReference>
<dbReference type="GO" id="GO:0004553">
    <property type="term" value="F:hydrolase activity, hydrolyzing O-glycosyl compounds"/>
    <property type="evidence" value="ECO:0007669"/>
    <property type="project" value="InterPro"/>
</dbReference>
<sequence>MKRCMLNTLLLSLTVALWGCGGGGDEPEPVAPSITTSVESISAPATGGSYTISVTTTGQEWGAYAEGDFMKVSAQNSSSQMGTVSVIVPENPNTTERAGNVVIMSGVARKSIRITQAAAEKPAYHAPDGYTLVWQDEFETGSELNADDWTHEVKNSGWVNHEMQNYVNHKTPDGALVTQVKNGTLRITALKENGKVYSGRVYAKVKQGWTYGYIEASIKLPKGKGTWPAFWMMPVNFRSWPADGEIDIMEEVGYHPDYVSSSLHANAHVHSNNTQVTHEMKCAGAEGEFHTYAILWTANNITTYVDGKVQLSYDNRGLGRDDWPYDEPFYVILNLAWGGDWGGAQGVDEGALPATMEVDYVRVFQKK</sequence>
<dbReference type="CDD" id="cd14948">
    <property type="entry name" value="BACON"/>
    <property type="match status" value="1"/>
</dbReference>
<dbReference type="InterPro" id="IPR050546">
    <property type="entry name" value="Glycosyl_Hydrlase_16"/>
</dbReference>
<dbReference type="Gene3D" id="2.60.120.200">
    <property type="match status" value="1"/>
</dbReference>
<feature type="chain" id="PRO_5011509296" evidence="2">
    <location>
        <begin position="20"/>
        <end position="367"/>
    </location>
</feature>
<accession>A0A1I0P467</accession>
<evidence type="ECO:0000313" key="5">
    <source>
        <dbReference type="Proteomes" id="UP000199373"/>
    </source>
</evidence>
<evidence type="ECO:0000313" key="4">
    <source>
        <dbReference type="EMBL" id="SEW09060.1"/>
    </source>
</evidence>
<feature type="domain" description="GH16" evidence="3">
    <location>
        <begin position="114"/>
        <end position="367"/>
    </location>
</feature>
<dbReference type="AlphaFoldDB" id="A0A1I0P467"/>
<gene>
    <name evidence="4" type="ORF">SAMN04487850_1580</name>
</gene>